<feature type="binding site" evidence="16">
    <location>
        <position position="211"/>
    </location>
    <ligand>
        <name>S-adenosyl-L-methionine</name>
        <dbReference type="ChEBI" id="CHEBI:59789"/>
        <label>2</label>
    </ligand>
</feature>
<dbReference type="GO" id="GO:0051539">
    <property type="term" value="F:4 iron, 4 sulfur cluster binding"/>
    <property type="evidence" value="ECO:0007669"/>
    <property type="project" value="UniProtKB-KW"/>
</dbReference>
<keyword evidence="20" id="KW-1185">Reference proteome</keyword>
<dbReference type="Gene3D" id="1.10.10.920">
    <property type="match status" value="1"/>
</dbReference>
<dbReference type="InterPro" id="IPR007197">
    <property type="entry name" value="rSAM"/>
</dbReference>
<feature type="binding site" evidence="16">
    <location>
        <position position="112"/>
    </location>
    <ligand>
        <name>S-adenosyl-L-methionine</name>
        <dbReference type="ChEBI" id="CHEBI:59789"/>
        <label>1</label>
    </ligand>
</feature>
<evidence type="ECO:0000256" key="16">
    <source>
        <dbReference type="PIRSR" id="PIRSR000167-1"/>
    </source>
</evidence>
<dbReference type="AlphaFoldDB" id="A0A380MIC8"/>
<dbReference type="InterPro" id="IPR004558">
    <property type="entry name" value="Coprogen_oxidase_HemN"/>
</dbReference>
<evidence type="ECO:0000256" key="11">
    <source>
        <dbReference type="ARBA" id="ARBA00023014"/>
    </source>
</evidence>
<feature type="binding site" evidence="16">
    <location>
        <position position="331"/>
    </location>
    <ligand>
        <name>S-adenosyl-L-methionine</name>
        <dbReference type="ChEBI" id="CHEBI:59789"/>
        <label>1</label>
    </ligand>
</feature>
<dbReference type="GO" id="GO:0051989">
    <property type="term" value="F:coproporphyrinogen dehydrogenase activity"/>
    <property type="evidence" value="ECO:0007669"/>
    <property type="project" value="UniProtKB-EC"/>
</dbReference>
<dbReference type="InterPro" id="IPR010723">
    <property type="entry name" value="HemN_C"/>
</dbReference>
<dbReference type="EMBL" id="UHIA01000003">
    <property type="protein sequence ID" value="SUO91851.1"/>
    <property type="molecule type" value="Genomic_DNA"/>
</dbReference>
<comment type="cofactor">
    <cofactor evidence="15 17">
        <name>[4Fe-4S] cluster</name>
        <dbReference type="ChEBI" id="CHEBI:49883"/>
    </cofactor>
    <text evidence="15 17">Binds 1 [4Fe-4S] cluster. The cluster is coordinated with 3 cysteines and an exchangeable S-adenosyl-L-methionine.</text>
</comment>
<feature type="binding site" evidence="16">
    <location>
        <position position="186"/>
    </location>
    <ligand>
        <name>S-adenosyl-L-methionine</name>
        <dbReference type="ChEBI" id="CHEBI:59789"/>
        <label>2</label>
    </ligand>
</feature>
<dbReference type="NCBIfam" id="TIGR00538">
    <property type="entry name" value="hemN"/>
    <property type="match status" value="1"/>
</dbReference>
<dbReference type="GO" id="GO:0005737">
    <property type="term" value="C:cytoplasm"/>
    <property type="evidence" value="ECO:0007669"/>
    <property type="project" value="UniProtKB-SubCell"/>
</dbReference>
<feature type="binding site" evidence="17">
    <location>
        <position position="68"/>
    </location>
    <ligand>
        <name>[4Fe-4S] cluster</name>
        <dbReference type="ChEBI" id="CHEBI:49883"/>
        <note>4Fe-4S-S-AdoMet</note>
    </ligand>
</feature>
<evidence type="ECO:0000256" key="5">
    <source>
        <dbReference type="ARBA" id="ARBA00022485"/>
    </source>
</evidence>
<dbReference type="InterPro" id="IPR034505">
    <property type="entry name" value="Coproporphyrinogen-III_oxidase"/>
</dbReference>
<keyword evidence="10 15" id="KW-0408">Iron</keyword>
<evidence type="ECO:0000313" key="20">
    <source>
        <dbReference type="Proteomes" id="UP000254575"/>
    </source>
</evidence>
<proteinExistence type="inferred from homology"/>
<keyword evidence="5 15" id="KW-0004">4Fe-4S</keyword>
<keyword evidence="7 15" id="KW-0949">S-adenosyl-L-methionine</keyword>
<dbReference type="GO" id="GO:0006782">
    <property type="term" value="P:protoporphyrinogen IX biosynthetic process"/>
    <property type="evidence" value="ECO:0007669"/>
    <property type="project" value="UniProtKB-UniPathway"/>
</dbReference>
<evidence type="ECO:0000259" key="18">
    <source>
        <dbReference type="PROSITE" id="PS51918"/>
    </source>
</evidence>
<evidence type="ECO:0000256" key="14">
    <source>
        <dbReference type="ARBA" id="ARBA00048321"/>
    </source>
</evidence>
<feature type="domain" description="Radical SAM core" evidence="18">
    <location>
        <begin position="46"/>
        <end position="283"/>
    </location>
</feature>
<protein>
    <recommendedName>
        <fullName evidence="15">Coproporphyrinogen-III oxidase</fullName>
        <ecNumber evidence="15">1.3.98.3</ecNumber>
    </recommendedName>
</protein>
<gene>
    <name evidence="19" type="primary">hemN_1</name>
    <name evidence="19" type="ORF">NCTC10717_00277</name>
</gene>
<keyword evidence="11 15" id="KW-0411">Iron-sulfur</keyword>
<dbReference type="PROSITE" id="PS51918">
    <property type="entry name" value="RADICAL_SAM"/>
    <property type="match status" value="1"/>
</dbReference>
<evidence type="ECO:0000256" key="15">
    <source>
        <dbReference type="PIRNR" id="PIRNR000167"/>
    </source>
</evidence>
<comment type="pathway">
    <text evidence="2 15">Porphyrin-containing compound metabolism; protoporphyrin-IX biosynthesis; protoporphyrinogen-IX from coproporphyrinogen-III (AdoMet route): step 1/1.</text>
</comment>
<keyword evidence="9 15" id="KW-0560">Oxidoreductase</keyword>
<evidence type="ECO:0000256" key="13">
    <source>
        <dbReference type="ARBA" id="ARBA00024295"/>
    </source>
</evidence>
<comment type="catalytic activity">
    <reaction evidence="14 15">
        <text>coproporphyrinogen III + 2 S-adenosyl-L-methionine = protoporphyrinogen IX + 2 5'-deoxyadenosine + 2 L-methionine + 2 CO2</text>
        <dbReference type="Rhea" id="RHEA:15425"/>
        <dbReference type="ChEBI" id="CHEBI:16526"/>
        <dbReference type="ChEBI" id="CHEBI:17319"/>
        <dbReference type="ChEBI" id="CHEBI:57307"/>
        <dbReference type="ChEBI" id="CHEBI:57309"/>
        <dbReference type="ChEBI" id="CHEBI:57844"/>
        <dbReference type="ChEBI" id="CHEBI:59789"/>
        <dbReference type="EC" id="1.3.98.3"/>
    </reaction>
</comment>
<dbReference type="InterPro" id="IPR006638">
    <property type="entry name" value="Elp3/MiaA/NifB-like_rSAM"/>
</dbReference>
<dbReference type="PANTHER" id="PTHR13932">
    <property type="entry name" value="COPROPORPHYRINIGEN III OXIDASE"/>
    <property type="match status" value="1"/>
</dbReference>
<dbReference type="Pfam" id="PF04055">
    <property type="entry name" value="Radical_SAM"/>
    <property type="match status" value="1"/>
</dbReference>
<evidence type="ECO:0000313" key="19">
    <source>
        <dbReference type="EMBL" id="SUO91851.1"/>
    </source>
</evidence>
<dbReference type="GO" id="GO:0046872">
    <property type="term" value="F:metal ion binding"/>
    <property type="evidence" value="ECO:0007669"/>
    <property type="project" value="UniProtKB-KW"/>
</dbReference>
<dbReference type="GO" id="GO:0004109">
    <property type="term" value="F:coproporphyrinogen oxidase activity"/>
    <property type="evidence" value="ECO:0007669"/>
    <property type="project" value="InterPro"/>
</dbReference>
<comment type="function">
    <text evidence="13">Involved in the heme biosynthesis. Catalyzes the anaerobic oxidative decarboxylation of propionate groups of rings A and B of coproporphyrinogen III to yield the vinyl groups in protoporphyrinogen IX.</text>
</comment>
<evidence type="ECO:0000256" key="8">
    <source>
        <dbReference type="ARBA" id="ARBA00022723"/>
    </source>
</evidence>
<dbReference type="Proteomes" id="UP000254575">
    <property type="component" value="Unassembled WGS sequence"/>
</dbReference>
<feature type="binding site" evidence="16">
    <location>
        <position position="174"/>
    </location>
    <ligand>
        <name>S-adenosyl-L-methionine</name>
        <dbReference type="ChEBI" id="CHEBI:59789"/>
        <label>2</label>
    </ligand>
</feature>
<dbReference type="SFLD" id="SFLDG01082">
    <property type="entry name" value="B12-binding_domain_containing"/>
    <property type="match status" value="1"/>
</dbReference>
<dbReference type="EC" id="1.3.98.3" evidence="15"/>
<feature type="binding site" evidence="16">
    <location>
        <position position="147"/>
    </location>
    <ligand>
        <name>S-adenosyl-L-methionine</name>
        <dbReference type="ChEBI" id="CHEBI:59789"/>
        <label>1</label>
    </ligand>
</feature>
<dbReference type="PANTHER" id="PTHR13932:SF6">
    <property type="entry name" value="OXYGEN-INDEPENDENT COPROPORPHYRINOGEN III OXIDASE"/>
    <property type="match status" value="1"/>
</dbReference>
<feature type="binding site" evidence="16">
    <location>
        <position position="245"/>
    </location>
    <ligand>
        <name>S-adenosyl-L-methionine</name>
        <dbReference type="ChEBI" id="CHEBI:59789"/>
        <label>2</label>
    </ligand>
</feature>
<evidence type="ECO:0000256" key="6">
    <source>
        <dbReference type="ARBA" id="ARBA00022490"/>
    </source>
</evidence>
<reference evidence="19 20" key="1">
    <citation type="submission" date="2018-06" db="EMBL/GenBank/DDBJ databases">
        <authorList>
            <consortium name="Pathogen Informatics"/>
            <person name="Doyle S."/>
        </authorList>
    </citation>
    <scope>NUCLEOTIDE SEQUENCE [LARGE SCALE GENOMIC DNA]</scope>
    <source>
        <strain evidence="19 20">NCTC10717</strain>
    </source>
</reference>
<keyword evidence="8 15" id="KW-0479">Metal-binding</keyword>
<evidence type="ECO:0000256" key="12">
    <source>
        <dbReference type="ARBA" id="ARBA00023244"/>
    </source>
</evidence>
<feature type="binding site" evidence="17">
    <location>
        <position position="61"/>
    </location>
    <ligand>
        <name>[4Fe-4S] cluster</name>
        <dbReference type="ChEBI" id="CHEBI:49883"/>
        <note>4Fe-4S-S-AdoMet</note>
    </ligand>
</feature>
<evidence type="ECO:0000256" key="10">
    <source>
        <dbReference type="ARBA" id="ARBA00023004"/>
    </source>
</evidence>
<keyword evidence="12 15" id="KW-0627">Porphyrin biosynthesis</keyword>
<feature type="binding site" evidence="16">
    <location>
        <position position="55"/>
    </location>
    <ligand>
        <name>S-adenosyl-L-methionine</name>
        <dbReference type="ChEBI" id="CHEBI:59789"/>
        <label>1</label>
    </ligand>
</feature>
<dbReference type="InterPro" id="IPR023404">
    <property type="entry name" value="rSAM_horseshoe"/>
</dbReference>
<dbReference type="Pfam" id="PF06969">
    <property type="entry name" value="HemN_C"/>
    <property type="match status" value="1"/>
</dbReference>
<dbReference type="SFLD" id="SFLDS00029">
    <property type="entry name" value="Radical_SAM"/>
    <property type="match status" value="1"/>
</dbReference>
<comment type="subcellular location">
    <subcellularLocation>
        <location evidence="1 15">Cytoplasm</location>
    </subcellularLocation>
</comment>
<dbReference type="RefSeq" id="WP_115217594.1">
    <property type="nucleotide sequence ID" value="NZ_UHIA01000003.1"/>
</dbReference>
<evidence type="ECO:0000256" key="9">
    <source>
        <dbReference type="ARBA" id="ARBA00023002"/>
    </source>
</evidence>
<feature type="binding site" evidence="16">
    <location>
        <begin position="113"/>
        <end position="114"/>
    </location>
    <ligand>
        <name>S-adenosyl-L-methionine</name>
        <dbReference type="ChEBI" id="CHEBI:59789"/>
        <label>2</label>
    </ligand>
</feature>
<dbReference type="SMART" id="SM00729">
    <property type="entry name" value="Elp3"/>
    <property type="match status" value="1"/>
</dbReference>
<dbReference type="FunFam" id="1.10.10.920:FF:000002">
    <property type="entry name" value="Coproporphyrinogen-III oxidase"/>
    <property type="match status" value="1"/>
</dbReference>
<keyword evidence="6 15" id="KW-0963">Cytoplasm</keyword>
<evidence type="ECO:0000256" key="17">
    <source>
        <dbReference type="PIRSR" id="PIRSR000167-2"/>
    </source>
</evidence>
<dbReference type="InterPro" id="IPR058240">
    <property type="entry name" value="rSAM_sf"/>
</dbReference>
<name>A0A380MIC8_9GAMM</name>
<comment type="subunit">
    <text evidence="4">Monomer.</text>
</comment>
<organism evidence="19 20">
    <name type="scientific">Suttonella indologenes</name>
    <dbReference type="NCBI Taxonomy" id="13276"/>
    <lineage>
        <taxon>Bacteria</taxon>
        <taxon>Pseudomonadati</taxon>
        <taxon>Pseudomonadota</taxon>
        <taxon>Gammaproteobacteria</taxon>
        <taxon>Cardiobacteriales</taxon>
        <taxon>Cardiobacteriaceae</taxon>
        <taxon>Suttonella</taxon>
    </lineage>
</organism>
<evidence type="ECO:0000256" key="1">
    <source>
        <dbReference type="ARBA" id="ARBA00004496"/>
    </source>
</evidence>
<sequence>MTAYFDAALIEKYRMSGPRYTSYPTAVQFTDQFTQEDHIRHLQASNAGKRDLSVYLHIPFCEHVCYFCGCNKIITRNHSKSGEYLDYLTQDITRQAAHIDSDRRMIQLHYGGGTPTFISMDEQSRLMDLLHRHFRFADDHEGEFSIEIDPRTINRDYLAHLRKLGFNRVSFGVQDFDPAVQKAVNRIQPREEVARLMEDARDLGFHSISVDLIYGLPLQTVDSFSHTLEQMIELAPDRLAIFNYAHMPDLFGAQKQIKQADLPSPAVKLAILERTIAMLTGADYEFIGLDHFAKPEDSLVKHQKNGTLYRNFQGYSTFSDTDLLGFGISAISQVQGSYSQNHKARDKYYRAIDGGDLAIARGVALNSDDEIRRYVITEIMCNLGLDLAKVSAKYGIDAVAYFAKEWAQLEPLAADGLLQLQGNRMQVQAPGRLLIRNIAMVFDAYLQAEKHRFSQVI</sequence>
<dbReference type="SFLD" id="SFLDG01065">
    <property type="entry name" value="anaerobic_coproporphyrinogen-I"/>
    <property type="match status" value="1"/>
</dbReference>
<dbReference type="Gene3D" id="3.80.30.20">
    <property type="entry name" value="tm_1862 like domain"/>
    <property type="match status" value="1"/>
</dbReference>
<evidence type="ECO:0000256" key="4">
    <source>
        <dbReference type="ARBA" id="ARBA00011245"/>
    </source>
</evidence>
<evidence type="ECO:0000256" key="2">
    <source>
        <dbReference type="ARBA" id="ARBA00004785"/>
    </source>
</evidence>
<dbReference type="UniPathway" id="UPA00251">
    <property type="reaction ID" value="UER00323"/>
</dbReference>
<evidence type="ECO:0000256" key="3">
    <source>
        <dbReference type="ARBA" id="ARBA00005493"/>
    </source>
</evidence>
<evidence type="ECO:0000256" key="7">
    <source>
        <dbReference type="ARBA" id="ARBA00022691"/>
    </source>
</evidence>
<dbReference type="FunFam" id="3.80.30.20:FF:000012">
    <property type="entry name" value="Coproporphyrinogen-III oxidase"/>
    <property type="match status" value="1"/>
</dbReference>
<dbReference type="SUPFAM" id="SSF102114">
    <property type="entry name" value="Radical SAM enzymes"/>
    <property type="match status" value="1"/>
</dbReference>
<dbReference type="OrthoDB" id="9808022at2"/>
<dbReference type="CDD" id="cd01335">
    <property type="entry name" value="Radical_SAM"/>
    <property type="match status" value="1"/>
</dbReference>
<dbReference type="PIRSF" id="PIRSF000167">
    <property type="entry name" value="HemN"/>
    <property type="match status" value="1"/>
</dbReference>
<comment type="similarity">
    <text evidence="3 15">Belongs to the anaerobic coproporphyrinogen-III oxidase family.</text>
</comment>
<accession>A0A380MIC8</accession>
<feature type="binding site" evidence="17">
    <location>
        <position position="65"/>
    </location>
    <ligand>
        <name>[4Fe-4S] cluster</name>
        <dbReference type="ChEBI" id="CHEBI:49883"/>
        <note>4Fe-4S-S-AdoMet</note>
    </ligand>
</feature>
<feature type="binding site" evidence="16">
    <location>
        <begin position="67"/>
        <end position="69"/>
    </location>
    <ligand>
        <name>S-adenosyl-L-methionine</name>
        <dbReference type="ChEBI" id="CHEBI:59789"/>
        <label>2</label>
    </ligand>
</feature>